<evidence type="ECO:0000313" key="1">
    <source>
        <dbReference type="EMBL" id="RGR37065.1"/>
    </source>
</evidence>
<comment type="caution">
    <text evidence="1">The sequence shown here is derived from an EMBL/GenBank/DDBJ whole genome shotgun (WGS) entry which is preliminary data.</text>
</comment>
<dbReference type="Proteomes" id="UP000266497">
    <property type="component" value="Unassembled WGS sequence"/>
</dbReference>
<gene>
    <name evidence="1" type="ORF">DWY53_14845</name>
</gene>
<evidence type="ECO:0000313" key="2">
    <source>
        <dbReference type="Proteomes" id="UP000266497"/>
    </source>
</evidence>
<organism evidence="1 2">
    <name type="scientific">Phocaeicola vulgatus</name>
    <name type="common">Bacteroides vulgatus</name>
    <dbReference type="NCBI Taxonomy" id="821"/>
    <lineage>
        <taxon>Bacteria</taxon>
        <taxon>Pseudomonadati</taxon>
        <taxon>Bacteroidota</taxon>
        <taxon>Bacteroidia</taxon>
        <taxon>Bacteroidales</taxon>
        <taxon>Bacteroidaceae</taxon>
        <taxon>Phocaeicola</taxon>
    </lineage>
</organism>
<evidence type="ECO:0008006" key="3">
    <source>
        <dbReference type="Google" id="ProtNLM"/>
    </source>
</evidence>
<accession>A0A395UPF9</accession>
<proteinExistence type="predicted"/>
<sequence>MNKTVCIYPKDESTDFLSPLYDFLCEKGCEGLHKDTTENTDEAYALIKEADSIIFLGHGASDTLYGSPQDGEFTVLINETNIQELLYGKRCFILACNSYEFCENYNLTSFIGFGNMPTGIVDVKIAMEADTTFPSLEKEDIDTYDAALVSLLIRAFNVAWLTDMEKLYSKIRLYANVEIGECLINKPCKMFREVADLLQDFKNDCTYCP</sequence>
<protein>
    <recommendedName>
        <fullName evidence="3">CHAT domain-containing protein</fullName>
    </recommendedName>
</protein>
<name>A0A395UPF9_PHOVU</name>
<dbReference type="RefSeq" id="WP_117893254.1">
    <property type="nucleotide sequence ID" value="NZ_DAWDEE010000016.1"/>
</dbReference>
<dbReference type="AlphaFoldDB" id="A0A395UPF9"/>
<dbReference type="EMBL" id="QRUD01000044">
    <property type="protein sequence ID" value="RGR37065.1"/>
    <property type="molecule type" value="Genomic_DNA"/>
</dbReference>
<reference evidence="1 2" key="1">
    <citation type="submission" date="2018-08" db="EMBL/GenBank/DDBJ databases">
        <title>A genome reference for cultivated species of the human gut microbiota.</title>
        <authorList>
            <person name="Zou Y."/>
            <person name="Xue W."/>
            <person name="Luo G."/>
        </authorList>
    </citation>
    <scope>NUCLEOTIDE SEQUENCE [LARGE SCALE GENOMIC DNA]</scope>
    <source>
        <strain evidence="1 2">AF25-30LB</strain>
    </source>
</reference>